<evidence type="ECO:0000256" key="8">
    <source>
        <dbReference type="ARBA" id="ARBA00023272"/>
    </source>
</evidence>
<dbReference type="InterPro" id="IPR019587">
    <property type="entry name" value="Polyketide_cyclase/dehydratase"/>
</dbReference>
<dbReference type="GO" id="GO:0010427">
    <property type="term" value="F:abscisic acid binding"/>
    <property type="evidence" value="ECO:0007669"/>
    <property type="project" value="TreeGrafter"/>
</dbReference>
<comment type="subcellular location">
    <subcellularLocation>
        <location evidence="2">Cytoplasm</location>
    </subcellularLocation>
    <subcellularLocation>
        <location evidence="1">Nucleus</location>
    </subcellularLocation>
</comment>
<sequence length="204" mass="22393">MPSSLQLQRIYNTTTEYKFQKKSSNNNLCTIVPPPLGLPQGIEPYHTHMISSNQSCSSVVQKVSAPISTVWSIIRTFDTPQIYKHFIKSCHVIHGDGSVGSLREVHVISGLPAVSSIERLDILDDECHIMSFSVVGGDHRLNNYRSVTTLHATESGEGTVVVESYVVDVPEGNTKEETCGFANTIVTCNLHSLAKIAENLTHKS</sequence>
<keyword evidence="6" id="KW-0675">Receptor</keyword>
<dbReference type="Pfam" id="PF10604">
    <property type="entry name" value="Polyketide_cyc2"/>
    <property type="match status" value="1"/>
</dbReference>
<dbReference type="EMBL" id="LNRQ01000003">
    <property type="protein sequence ID" value="KZN03095.1"/>
    <property type="molecule type" value="Genomic_DNA"/>
</dbReference>
<organism evidence="9">
    <name type="scientific">Daucus carota subsp. sativus</name>
    <name type="common">Carrot</name>
    <dbReference type="NCBI Taxonomy" id="79200"/>
    <lineage>
        <taxon>Eukaryota</taxon>
        <taxon>Viridiplantae</taxon>
        <taxon>Streptophyta</taxon>
        <taxon>Embryophyta</taxon>
        <taxon>Tracheophyta</taxon>
        <taxon>Spermatophyta</taxon>
        <taxon>Magnoliopsida</taxon>
        <taxon>eudicotyledons</taxon>
        <taxon>Gunneridae</taxon>
        <taxon>Pentapetalae</taxon>
        <taxon>asterids</taxon>
        <taxon>campanulids</taxon>
        <taxon>Apiales</taxon>
        <taxon>Apiaceae</taxon>
        <taxon>Apioideae</taxon>
        <taxon>Scandiceae</taxon>
        <taxon>Daucinae</taxon>
        <taxon>Daucus</taxon>
        <taxon>Daucus sect. Daucus</taxon>
    </lineage>
</organism>
<dbReference type="OMA" id="DVPHGNS"/>
<dbReference type="SUPFAM" id="SSF55961">
    <property type="entry name" value="Bet v1-like"/>
    <property type="match status" value="1"/>
</dbReference>
<dbReference type="Gene3D" id="3.30.530.20">
    <property type="match status" value="1"/>
</dbReference>
<dbReference type="GO" id="GO:0005634">
    <property type="term" value="C:nucleus"/>
    <property type="evidence" value="ECO:0007669"/>
    <property type="project" value="UniProtKB-SubCell"/>
</dbReference>
<keyword evidence="11" id="KW-1185">Reference proteome</keyword>
<dbReference type="PANTHER" id="PTHR31213:SF119">
    <property type="entry name" value="ABSCISIC ACID RECEPTOR PYL4"/>
    <property type="match status" value="1"/>
</dbReference>
<dbReference type="KEGG" id="dcr:108214097"/>
<name>A0A161WWK7_DAUCS</name>
<dbReference type="Proteomes" id="UP000077755">
    <property type="component" value="Chromosome 3"/>
</dbReference>
<comment type="similarity">
    <text evidence="3">Belongs to the PYR/PYL/RCAR abscisic acid intracellular receptor family.</text>
</comment>
<evidence type="ECO:0000256" key="4">
    <source>
        <dbReference type="ARBA" id="ARBA00022490"/>
    </source>
</evidence>
<dbReference type="GO" id="GO:0038023">
    <property type="term" value="F:signaling receptor activity"/>
    <property type="evidence" value="ECO:0007669"/>
    <property type="project" value="TreeGrafter"/>
</dbReference>
<dbReference type="Gramene" id="KZN03095">
    <property type="protein sequence ID" value="KZN03095"/>
    <property type="gene ID" value="DCAR_011851"/>
</dbReference>
<accession>A0A161WWK7</accession>
<proteinExistence type="inferred from homology"/>
<evidence type="ECO:0000313" key="11">
    <source>
        <dbReference type="Proteomes" id="UP000077755"/>
    </source>
</evidence>
<dbReference type="InterPro" id="IPR023393">
    <property type="entry name" value="START-like_dom_sf"/>
</dbReference>
<keyword evidence="7" id="KW-0539">Nucleus</keyword>
<dbReference type="AlphaFoldDB" id="A0A161WWK7"/>
<keyword evidence="4" id="KW-0963">Cytoplasm</keyword>
<dbReference type="EMBL" id="CP093345">
    <property type="protein sequence ID" value="WOG94092.1"/>
    <property type="molecule type" value="Genomic_DNA"/>
</dbReference>
<dbReference type="CDD" id="cd07821">
    <property type="entry name" value="PYR_PYL_RCAR_like"/>
    <property type="match status" value="1"/>
</dbReference>
<evidence type="ECO:0000256" key="3">
    <source>
        <dbReference type="ARBA" id="ARBA00008594"/>
    </source>
</evidence>
<evidence type="ECO:0000313" key="9">
    <source>
        <dbReference type="EMBL" id="KZN03095.1"/>
    </source>
</evidence>
<gene>
    <name evidence="9" type="ORF">DCAR_011851</name>
    <name evidence="10" type="ORF">DCAR_0313383</name>
</gene>
<evidence type="ECO:0000256" key="7">
    <source>
        <dbReference type="ARBA" id="ARBA00023242"/>
    </source>
</evidence>
<protein>
    <submittedName>
        <fullName evidence="9">Uncharacterized protein</fullName>
    </submittedName>
</protein>
<keyword evidence="5" id="KW-0938">Abscisic acid signaling pathway</keyword>
<dbReference type="GO" id="GO:0004864">
    <property type="term" value="F:protein phosphatase inhibitor activity"/>
    <property type="evidence" value="ECO:0007669"/>
    <property type="project" value="UniProtKB-KW"/>
</dbReference>
<evidence type="ECO:0000256" key="6">
    <source>
        <dbReference type="ARBA" id="ARBA00023170"/>
    </source>
</evidence>
<dbReference type="InterPro" id="IPR050279">
    <property type="entry name" value="Plant_def-hormone_signal"/>
</dbReference>
<dbReference type="GO" id="GO:0005737">
    <property type="term" value="C:cytoplasm"/>
    <property type="evidence" value="ECO:0007669"/>
    <property type="project" value="UniProtKB-SubCell"/>
</dbReference>
<evidence type="ECO:0000256" key="2">
    <source>
        <dbReference type="ARBA" id="ARBA00004496"/>
    </source>
</evidence>
<evidence type="ECO:0000256" key="5">
    <source>
        <dbReference type="ARBA" id="ARBA00022682"/>
    </source>
</evidence>
<evidence type="ECO:0000256" key="1">
    <source>
        <dbReference type="ARBA" id="ARBA00004123"/>
    </source>
</evidence>
<evidence type="ECO:0000313" key="10">
    <source>
        <dbReference type="EMBL" id="WOG94092.1"/>
    </source>
</evidence>
<keyword evidence="8" id="KW-0650">Protein phosphatase inhibitor</keyword>
<dbReference type="PANTHER" id="PTHR31213">
    <property type="entry name" value="OS08G0374000 PROTEIN-RELATED"/>
    <property type="match status" value="1"/>
</dbReference>
<dbReference type="GO" id="GO:0009738">
    <property type="term" value="P:abscisic acid-activated signaling pathway"/>
    <property type="evidence" value="ECO:0007669"/>
    <property type="project" value="UniProtKB-KW"/>
</dbReference>
<reference evidence="9" key="1">
    <citation type="journal article" date="2016" name="Nat. Genet.">
        <title>A high-quality carrot genome assembly provides new insights into carotenoid accumulation and asterid genome evolution.</title>
        <authorList>
            <person name="Iorizzo M."/>
            <person name="Ellison S."/>
            <person name="Senalik D."/>
            <person name="Zeng P."/>
            <person name="Satapoomin P."/>
            <person name="Huang J."/>
            <person name="Bowman M."/>
            <person name="Iovene M."/>
            <person name="Sanseverino W."/>
            <person name="Cavagnaro P."/>
            <person name="Yildiz M."/>
            <person name="Macko-Podgorni A."/>
            <person name="Moranska E."/>
            <person name="Grzebelus E."/>
            <person name="Grzebelus D."/>
            <person name="Ashrafi H."/>
            <person name="Zheng Z."/>
            <person name="Cheng S."/>
            <person name="Spooner D."/>
            <person name="Van Deynze A."/>
            <person name="Simon P."/>
        </authorList>
    </citation>
    <scope>NUCLEOTIDE SEQUENCE [LARGE SCALE GENOMIC DNA]</scope>
    <source>
        <tissue evidence="9">Leaf</tissue>
    </source>
</reference>
<dbReference type="STRING" id="79200.A0A161WWK7"/>
<reference evidence="10" key="2">
    <citation type="submission" date="2022-03" db="EMBL/GenBank/DDBJ databases">
        <title>Draft title - Genomic analysis of global carrot germplasm unveils the trajectory of domestication and the origin of high carotenoid orange carrot.</title>
        <authorList>
            <person name="Iorizzo M."/>
            <person name="Ellison S."/>
            <person name="Senalik D."/>
            <person name="Macko-Podgorni A."/>
            <person name="Grzebelus D."/>
            <person name="Bostan H."/>
            <person name="Rolling W."/>
            <person name="Curaba J."/>
            <person name="Simon P."/>
        </authorList>
    </citation>
    <scope>NUCLEOTIDE SEQUENCE</scope>
    <source>
        <tissue evidence="10">Leaf</tissue>
    </source>
</reference>